<dbReference type="EMBL" id="LFZN01000116">
    <property type="protein sequence ID" value="KXS98327.1"/>
    <property type="molecule type" value="Genomic_DNA"/>
</dbReference>
<keyword evidence="4" id="KW-1185">Reference proteome</keyword>
<feature type="region of interest" description="Disordered" evidence="1">
    <location>
        <begin position="226"/>
        <end position="271"/>
    </location>
</feature>
<organism evidence="3 4">
    <name type="scientific">Pseudocercospora eumusae</name>
    <dbReference type="NCBI Taxonomy" id="321146"/>
    <lineage>
        <taxon>Eukaryota</taxon>
        <taxon>Fungi</taxon>
        <taxon>Dikarya</taxon>
        <taxon>Ascomycota</taxon>
        <taxon>Pezizomycotina</taxon>
        <taxon>Dothideomycetes</taxon>
        <taxon>Dothideomycetidae</taxon>
        <taxon>Mycosphaerellales</taxon>
        <taxon>Mycosphaerellaceae</taxon>
        <taxon>Pseudocercospora</taxon>
    </lineage>
</organism>
<sequence length="555" mass="61757">MRLCLTAETFGCRVTVSLFLRLCLVSSVFTHSKTIALSPKTTNCELKKTHLSLITYHSTRTEMPPAFRNFIRSSNLLFRAISPPHITKSTRENRPQNIEQPERHQIQREEIIAGNERSRSWPSYYDNSTNYDFSQIDPDLLEAANTLDEHGIPWDLGYCLFCDGASNGPHAYDCPLHYNYPAQVSLPTSSEVQYSGHARGVMETPTLVRTANMASDEVVNAYAPPTQAQQDLLRPTGPIKLNPINFGGRSPDPAASMPTPTSEPDSSQLPDIAPRQQPLIAAPPGQFPYTGRFKSFAEAQSALQAQPTDRIVSLNIKNDDWQLVKNAEYVQDCGARLLAAIQHAPTEAPAIHTNDFSRQYYFDHQANTLTRIFESLQANPLQAEARVLVCIQEVISIHEHGLPEPVMARKSHKQGYKIESKILCSERISKVIHGATVDKYIAHDILTGLNVKDYVRSPDGFLKRKQENCRVNAKKALDKKTLDHGMGKTDASSHARRMTKKGSVGTKGRGERQTSVLPEMMSLPAFGSLRETELDDAAAAVTPNSDFDADVDFEE</sequence>
<dbReference type="Proteomes" id="UP000070133">
    <property type="component" value="Unassembled WGS sequence"/>
</dbReference>
<evidence type="ECO:0000313" key="4">
    <source>
        <dbReference type="Proteomes" id="UP000070133"/>
    </source>
</evidence>
<keyword evidence="2" id="KW-0732">Signal</keyword>
<reference evidence="3 4" key="1">
    <citation type="submission" date="2015-07" db="EMBL/GenBank/DDBJ databases">
        <title>Comparative genomics of the Sigatoka disease complex on banana suggests a link between parallel evolutionary changes in Pseudocercospora fijiensis and Pseudocercospora eumusae and increased virulence on the banana host.</title>
        <authorList>
            <person name="Chang T.-C."/>
            <person name="Salvucci A."/>
            <person name="Crous P.W."/>
            <person name="Stergiopoulos I."/>
        </authorList>
    </citation>
    <scope>NUCLEOTIDE SEQUENCE [LARGE SCALE GENOMIC DNA]</scope>
    <source>
        <strain evidence="3 4">CBS 114824</strain>
    </source>
</reference>
<evidence type="ECO:0000256" key="1">
    <source>
        <dbReference type="SAM" id="MobiDB-lite"/>
    </source>
</evidence>
<evidence type="ECO:0000256" key="2">
    <source>
        <dbReference type="SAM" id="SignalP"/>
    </source>
</evidence>
<feature type="chain" id="PRO_5007806452" evidence="2">
    <location>
        <begin position="31"/>
        <end position="555"/>
    </location>
</feature>
<protein>
    <submittedName>
        <fullName evidence="3">Uncharacterized protein</fullName>
    </submittedName>
</protein>
<feature type="compositionally biased region" description="Polar residues" evidence="1">
    <location>
        <begin position="258"/>
        <end position="269"/>
    </location>
</feature>
<dbReference type="OrthoDB" id="3650769at2759"/>
<accession>A0A139H7A0</accession>
<gene>
    <name evidence="3" type="ORF">AC578_6855</name>
</gene>
<feature type="region of interest" description="Disordered" evidence="1">
    <location>
        <begin position="483"/>
        <end position="515"/>
    </location>
</feature>
<evidence type="ECO:0000313" key="3">
    <source>
        <dbReference type="EMBL" id="KXS98327.1"/>
    </source>
</evidence>
<name>A0A139H7A0_9PEZI</name>
<dbReference type="AlphaFoldDB" id="A0A139H7A0"/>
<feature type="compositionally biased region" description="Basic and acidic residues" evidence="1">
    <location>
        <begin position="483"/>
        <end position="493"/>
    </location>
</feature>
<comment type="caution">
    <text evidence="3">The sequence shown here is derived from an EMBL/GenBank/DDBJ whole genome shotgun (WGS) entry which is preliminary data.</text>
</comment>
<proteinExistence type="predicted"/>
<feature type="signal peptide" evidence="2">
    <location>
        <begin position="1"/>
        <end position="30"/>
    </location>
</feature>